<dbReference type="STRING" id="94130.A0A2Z6S4Y9"/>
<organism evidence="4 5">
    <name type="scientific">Rhizophagus clarus</name>
    <dbReference type="NCBI Taxonomy" id="94130"/>
    <lineage>
        <taxon>Eukaryota</taxon>
        <taxon>Fungi</taxon>
        <taxon>Fungi incertae sedis</taxon>
        <taxon>Mucoromycota</taxon>
        <taxon>Glomeromycotina</taxon>
        <taxon>Glomeromycetes</taxon>
        <taxon>Glomerales</taxon>
        <taxon>Glomeraceae</taxon>
        <taxon>Rhizophagus</taxon>
    </lineage>
</organism>
<reference evidence="4 5" key="1">
    <citation type="submission" date="2017-11" db="EMBL/GenBank/DDBJ databases">
        <title>The genome of Rhizophagus clarus HR1 reveals common genetic basis of auxotrophy among arbuscular mycorrhizal fungi.</title>
        <authorList>
            <person name="Kobayashi Y."/>
        </authorList>
    </citation>
    <scope>NUCLEOTIDE SEQUENCE [LARGE SCALE GENOMIC DNA]</scope>
    <source>
        <strain evidence="4 5">HR1</strain>
    </source>
</reference>
<evidence type="ECO:0000256" key="1">
    <source>
        <dbReference type="SAM" id="Phobius"/>
    </source>
</evidence>
<gene>
    <name evidence="4" type="ORF">RclHR1_09500004</name>
</gene>
<dbReference type="InterPro" id="IPR003877">
    <property type="entry name" value="SPRY_dom"/>
</dbReference>
<keyword evidence="1" id="KW-0472">Membrane</keyword>
<feature type="transmembrane region" description="Helical" evidence="1">
    <location>
        <begin position="242"/>
        <end position="267"/>
    </location>
</feature>
<sequence length="528" mass="60239">MHSGTILHAIAFLIINFVPITIALCNILEFDYFDALDDQTLINLNKSNVEILKELDNEDDDKEEYKIVKELDENVSKNYIRQHIPVIIILGIFQFTFIMLCITLLKTRSWSWNRNSKLNNKKNVHIIYQLEEIFFIITISFIGIWISEIYIIFHGQLGEVFGTINGIIVQSFGIITAIPICIVFIAIQRRSKILYCLFYFASILKVLFIIGWLYECYLSFASDGDLVIPSNNMINNMFFREIIIIAIPTMLSLIILNVNTVLCQFYVDKEVVSQIYEKEPDLDLKKLGIDEWKFKPELEISLLKIISVKNYNNNNNYAVEDVSNDNDTSKIDLSVEISFNAESDVMIQTNYPLPYAFEEEISSISSFSSPPISLMEYCYYEITILSNQNIDETIIAIGLASNNFSTDRLPGCDTHSVGFHSDEGRTFHNEGYTGSKYAVKWGKVNDVIGCGYYPSTGQVFFTMNGEYLGIAYTGLFHSWYPTIGSNGICSLKVNFGQEEFEYKEANGMSIAGMIHHEANDNIEIITIA</sequence>
<feature type="signal peptide" evidence="2">
    <location>
        <begin position="1"/>
        <end position="23"/>
    </location>
</feature>
<dbReference type="InterPro" id="IPR001870">
    <property type="entry name" value="B30.2/SPRY"/>
</dbReference>
<dbReference type="Gene3D" id="2.60.120.920">
    <property type="match status" value="1"/>
</dbReference>
<dbReference type="InterPro" id="IPR013320">
    <property type="entry name" value="ConA-like_dom_sf"/>
</dbReference>
<dbReference type="PANTHER" id="PTHR12864">
    <property type="entry name" value="RAN BINDING PROTEIN 9-RELATED"/>
    <property type="match status" value="1"/>
</dbReference>
<dbReference type="PROSITE" id="PS50188">
    <property type="entry name" value="B302_SPRY"/>
    <property type="match status" value="1"/>
</dbReference>
<dbReference type="InterPro" id="IPR044736">
    <property type="entry name" value="Gid1/RanBPM/SPLA_SPRY"/>
</dbReference>
<accession>A0A2Z6S4Y9</accession>
<dbReference type="InterPro" id="IPR050618">
    <property type="entry name" value="Ubq-SigPath_Reg"/>
</dbReference>
<feature type="transmembrane region" description="Helical" evidence="1">
    <location>
        <begin position="126"/>
        <end position="147"/>
    </location>
</feature>
<feature type="transmembrane region" description="Helical" evidence="1">
    <location>
        <begin position="194"/>
        <end position="214"/>
    </location>
</feature>
<evidence type="ECO:0000256" key="2">
    <source>
        <dbReference type="SAM" id="SignalP"/>
    </source>
</evidence>
<dbReference type="Pfam" id="PF00622">
    <property type="entry name" value="SPRY"/>
    <property type="match status" value="1"/>
</dbReference>
<protein>
    <recommendedName>
        <fullName evidence="3">B30.2/SPRY domain-containing protein</fullName>
    </recommendedName>
</protein>
<comment type="caution">
    <text evidence="4">The sequence shown here is derived from an EMBL/GenBank/DDBJ whole genome shotgun (WGS) entry which is preliminary data.</text>
</comment>
<evidence type="ECO:0000313" key="5">
    <source>
        <dbReference type="Proteomes" id="UP000247702"/>
    </source>
</evidence>
<evidence type="ECO:0000313" key="4">
    <source>
        <dbReference type="EMBL" id="GBC10306.1"/>
    </source>
</evidence>
<dbReference type="InterPro" id="IPR043136">
    <property type="entry name" value="B30.2/SPRY_sf"/>
</dbReference>
<dbReference type="CDD" id="cd12885">
    <property type="entry name" value="SPRY_RanBP_like"/>
    <property type="match status" value="1"/>
</dbReference>
<feature type="transmembrane region" description="Helical" evidence="1">
    <location>
        <begin position="84"/>
        <end position="105"/>
    </location>
</feature>
<dbReference type="Proteomes" id="UP000247702">
    <property type="component" value="Unassembled WGS sequence"/>
</dbReference>
<dbReference type="AlphaFoldDB" id="A0A2Z6S4Y9"/>
<proteinExistence type="predicted"/>
<dbReference type="EMBL" id="BEXD01004371">
    <property type="protein sequence ID" value="GBC10306.1"/>
    <property type="molecule type" value="Genomic_DNA"/>
</dbReference>
<evidence type="ECO:0000259" key="3">
    <source>
        <dbReference type="PROSITE" id="PS50188"/>
    </source>
</evidence>
<dbReference type="SMART" id="SM00449">
    <property type="entry name" value="SPRY"/>
    <property type="match status" value="1"/>
</dbReference>
<feature type="transmembrane region" description="Helical" evidence="1">
    <location>
        <begin position="167"/>
        <end position="187"/>
    </location>
</feature>
<feature type="domain" description="B30.2/SPRY" evidence="3">
    <location>
        <begin position="304"/>
        <end position="500"/>
    </location>
</feature>
<keyword evidence="5" id="KW-1185">Reference proteome</keyword>
<name>A0A2Z6S4Y9_9GLOM</name>
<keyword evidence="1" id="KW-1133">Transmembrane helix</keyword>
<keyword evidence="1" id="KW-0812">Transmembrane</keyword>
<keyword evidence="2" id="KW-0732">Signal</keyword>
<dbReference type="SUPFAM" id="SSF49899">
    <property type="entry name" value="Concanavalin A-like lectins/glucanases"/>
    <property type="match status" value="1"/>
</dbReference>
<feature type="chain" id="PRO_5016378088" description="B30.2/SPRY domain-containing protein" evidence="2">
    <location>
        <begin position="24"/>
        <end position="528"/>
    </location>
</feature>